<dbReference type="KEGG" id="bsan:CHH28_10035"/>
<evidence type="ECO:0000313" key="5">
    <source>
        <dbReference type="EMBL" id="ASP38995.1"/>
    </source>
</evidence>
<name>A0A222FIX9_9GAMM</name>
<keyword evidence="3 4" id="KW-0456">Lyase</keyword>
<evidence type="ECO:0000256" key="3">
    <source>
        <dbReference type="ARBA" id="ARBA00023239"/>
    </source>
</evidence>
<dbReference type="PANTHER" id="PTHR12599:SF0">
    <property type="entry name" value="PTERIN-4-ALPHA-CARBINOLAMINE DEHYDRATASE"/>
    <property type="match status" value="1"/>
</dbReference>
<dbReference type="CDD" id="cd00914">
    <property type="entry name" value="PCD_DCoH_subfamily_b"/>
    <property type="match status" value="1"/>
</dbReference>
<dbReference type="EMBL" id="CP022530">
    <property type="protein sequence ID" value="ASP38995.1"/>
    <property type="molecule type" value="Genomic_DNA"/>
</dbReference>
<organism evidence="5 6">
    <name type="scientific">Bacterioplanes sanyensis</name>
    <dbReference type="NCBI Taxonomy" id="1249553"/>
    <lineage>
        <taxon>Bacteria</taxon>
        <taxon>Pseudomonadati</taxon>
        <taxon>Pseudomonadota</taxon>
        <taxon>Gammaproteobacteria</taxon>
        <taxon>Oceanospirillales</taxon>
        <taxon>Oceanospirillaceae</taxon>
        <taxon>Bacterioplanes</taxon>
    </lineage>
</organism>
<accession>A0A222FIX9</accession>
<proteinExistence type="inferred from homology"/>
<dbReference type="EC" id="4.2.1.96" evidence="4"/>
<dbReference type="Pfam" id="PF01329">
    <property type="entry name" value="Pterin_4a"/>
    <property type="match status" value="1"/>
</dbReference>
<evidence type="ECO:0000256" key="1">
    <source>
        <dbReference type="ARBA" id="ARBA00001554"/>
    </source>
</evidence>
<reference evidence="5 6" key="1">
    <citation type="submission" date="2017-07" db="EMBL/GenBank/DDBJ databases">
        <title>Annotated genome sequence of Bacterioplanes sanyensis isolated from Red Sea.</title>
        <authorList>
            <person name="Rehman Z.U."/>
        </authorList>
    </citation>
    <scope>NUCLEOTIDE SEQUENCE [LARGE SCALE GENOMIC DNA]</scope>
    <source>
        <strain evidence="5 6">NV9</strain>
    </source>
</reference>
<dbReference type="NCBIfam" id="NF002017">
    <property type="entry name" value="PRK00823.1-2"/>
    <property type="match status" value="1"/>
</dbReference>
<evidence type="ECO:0000256" key="2">
    <source>
        <dbReference type="ARBA" id="ARBA00006472"/>
    </source>
</evidence>
<dbReference type="InterPro" id="IPR001533">
    <property type="entry name" value="Pterin_deHydtase"/>
</dbReference>
<gene>
    <name evidence="5" type="ORF">CHH28_10035</name>
</gene>
<evidence type="ECO:0000313" key="6">
    <source>
        <dbReference type="Proteomes" id="UP000202440"/>
    </source>
</evidence>
<sequence length="93" mass="10486">MANLTEIPAALAASGWQLSTDKQSIHKVFKFADFRDAMSFMVRVSYEAEAADHHPEWLNVYNRVETTLTTHDTGGLTQKDIDLAEAMDKISER</sequence>
<dbReference type="Gene3D" id="3.30.1360.20">
    <property type="entry name" value="Transcriptional coactivator/pterin dehydratase"/>
    <property type="match status" value="1"/>
</dbReference>
<comment type="similarity">
    <text evidence="2 4">Belongs to the pterin-4-alpha-carbinolamine dehydratase family.</text>
</comment>
<dbReference type="RefSeq" id="WP_094060179.1">
    <property type="nucleotide sequence ID" value="NZ_CP022530.1"/>
</dbReference>
<dbReference type="OrthoDB" id="5294615at2"/>
<dbReference type="PANTHER" id="PTHR12599">
    <property type="entry name" value="PTERIN-4-ALPHA-CARBINOLAMINE DEHYDRATASE"/>
    <property type="match status" value="1"/>
</dbReference>
<dbReference type="GO" id="GO:0006729">
    <property type="term" value="P:tetrahydrobiopterin biosynthetic process"/>
    <property type="evidence" value="ECO:0007669"/>
    <property type="project" value="InterPro"/>
</dbReference>
<evidence type="ECO:0000256" key="4">
    <source>
        <dbReference type="HAMAP-Rule" id="MF_00434"/>
    </source>
</evidence>
<dbReference type="GO" id="GO:0008124">
    <property type="term" value="F:4-alpha-hydroxytetrahydrobiopterin dehydratase activity"/>
    <property type="evidence" value="ECO:0007669"/>
    <property type="project" value="UniProtKB-UniRule"/>
</dbReference>
<dbReference type="AlphaFoldDB" id="A0A222FIX9"/>
<dbReference type="SUPFAM" id="SSF55248">
    <property type="entry name" value="PCD-like"/>
    <property type="match status" value="1"/>
</dbReference>
<dbReference type="HAMAP" id="MF_00434">
    <property type="entry name" value="Pterin_4_alpha"/>
    <property type="match status" value="1"/>
</dbReference>
<dbReference type="NCBIfam" id="NF002018">
    <property type="entry name" value="PRK00823.1-3"/>
    <property type="match status" value="1"/>
</dbReference>
<comment type="catalytic activity">
    <reaction evidence="1 4">
        <text>(4aS,6R)-4a-hydroxy-L-erythro-5,6,7,8-tetrahydrobiopterin = (6R)-L-erythro-6,7-dihydrobiopterin + H2O</text>
        <dbReference type="Rhea" id="RHEA:11920"/>
        <dbReference type="ChEBI" id="CHEBI:15377"/>
        <dbReference type="ChEBI" id="CHEBI:15642"/>
        <dbReference type="ChEBI" id="CHEBI:43120"/>
        <dbReference type="EC" id="4.2.1.96"/>
    </reaction>
</comment>
<protein>
    <recommendedName>
        <fullName evidence="4">Putative pterin-4-alpha-carbinolamine dehydratase</fullName>
        <shortName evidence="4">PHS</shortName>
        <ecNumber evidence="4">4.2.1.96</ecNumber>
    </recommendedName>
    <alternativeName>
        <fullName evidence="4">4-alpha-hydroxy-tetrahydropterin dehydratase</fullName>
    </alternativeName>
    <alternativeName>
        <fullName evidence="4">Pterin carbinolamine dehydratase</fullName>
        <shortName evidence="4">PCD</shortName>
    </alternativeName>
</protein>
<keyword evidence="6" id="KW-1185">Reference proteome</keyword>
<dbReference type="InterPro" id="IPR036428">
    <property type="entry name" value="PCD_sf"/>
</dbReference>
<dbReference type="Proteomes" id="UP000202440">
    <property type="component" value="Chromosome"/>
</dbReference>